<reference evidence="2 3" key="1">
    <citation type="submission" date="2013-03" db="EMBL/GenBank/DDBJ databases">
        <title>Salinisphaera dokdonensis CL-ES53 Genome Sequencing.</title>
        <authorList>
            <person name="Li C."/>
            <person name="Lai Q."/>
            <person name="Shao Z."/>
        </authorList>
    </citation>
    <scope>NUCLEOTIDE SEQUENCE [LARGE SCALE GENOMIC DNA]</scope>
    <source>
        <strain evidence="2 3">CL-ES53</strain>
    </source>
</reference>
<evidence type="ECO:0000313" key="3">
    <source>
        <dbReference type="Proteomes" id="UP001460888"/>
    </source>
</evidence>
<keyword evidence="3" id="KW-1185">Reference proteome</keyword>
<keyword evidence="1" id="KW-0732">Signal</keyword>
<evidence type="ECO:0008006" key="4">
    <source>
        <dbReference type="Google" id="ProtNLM"/>
    </source>
</evidence>
<evidence type="ECO:0000256" key="1">
    <source>
        <dbReference type="SAM" id="SignalP"/>
    </source>
</evidence>
<organism evidence="2 3">
    <name type="scientific">Salinisphaera dokdonensis CL-ES53</name>
    <dbReference type="NCBI Taxonomy" id="1304272"/>
    <lineage>
        <taxon>Bacteria</taxon>
        <taxon>Pseudomonadati</taxon>
        <taxon>Pseudomonadota</taxon>
        <taxon>Gammaproteobacteria</taxon>
        <taxon>Salinisphaerales</taxon>
        <taxon>Salinisphaeraceae</taxon>
        <taxon>Salinisphaera</taxon>
    </lineage>
</organism>
<dbReference type="Proteomes" id="UP001460888">
    <property type="component" value="Unassembled WGS sequence"/>
</dbReference>
<proteinExistence type="predicted"/>
<comment type="caution">
    <text evidence="2">The sequence shown here is derived from an EMBL/GenBank/DDBJ whole genome shotgun (WGS) entry which is preliminary data.</text>
</comment>
<gene>
    <name evidence="2" type="ORF">SADO_14984</name>
</gene>
<feature type="chain" id="PRO_5045099726" description="Alginate export domain-containing protein" evidence="1">
    <location>
        <begin position="41"/>
        <end position="488"/>
    </location>
</feature>
<accession>A0ABV2B3V0</accession>
<dbReference type="PROSITE" id="PS51257">
    <property type="entry name" value="PROKAR_LIPOPROTEIN"/>
    <property type="match status" value="1"/>
</dbReference>
<name>A0ABV2B3V0_9GAMM</name>
<evidence type="ECO:0000313" key="2">
    <source>
        <dbReference type="EMBL" id="MES1930565.1"/>
    </source>
</evidence>
<dbReference type="RefSeq" id="WP_353112883.1">
    <property type="nucleotide sequence ID" value="NZ_APND01000005.1"/>
</dbReference>
<sequence>MIRDIKKAIEAKQPGRLGHLPRVIGVSALAALGCATTANAAIETDFGVDYRATGFYVQSDSFAVPAPTNAGQRLDDQTDPDDGDNGFAHYLRLKANLKHEETGVEVHTRIELAGDRWSGDDRGYTGTSGQAFNNTNRGDNVRLDLGFVQIPFKFGLLRVGRQEANWNNCFLVCDDRRDRALFLTKLGNISAFIGYDRRQDSDQFYNEDNGDQIFPGFVAPLWDSGWSLGFLYVHYLNSYNGDLVDTDPVLIDTDGDGIPDAAADGSTGVRSAYALSNANLFSPYMQGKVGPLDIAFGGNYFSNGNVNANQTPEDGDFFTDDSYAGYFRIGADVGMFELKGQYVGTWDGGLISSGFDTYSSLINSSPESTANPTSLYRMGGFLGREGYDQSLIIGSVAVNVTPKFALRGALGSLDIDVPGVGSDSSTVYDLQASYQLNEVVRTWATLGMLKENDVGTLSGNSLVGTLPNGGSFADDRVIAGSVNLGVEF</sequence>
<feature type="signal peptide" evidence="1">
    <location>
        <begin position="1"/>
        <end position="40"/>
    </location>
</feature>
<protein>
    <recommendedName>
        <fullName evidence="4">Alginate export domain-containing protein</fullName>
    </recommendedName>
</protein>
<dbReference type="EMBL" id="APND01000005">
    <property type="protein sequence ID" value="MES1930565.1"/>
    <property type="molecule type" value="Genomic_DNA"/>
</dbReference>